<dbReference type="OrthoDB" id="9816120at2"/>
<evidence type="ECO:0000256" key="1">
    <source>
        <dbReference type="ARBA" id="ARBA00022729"/>
    </source>
</evidence>
<gene>
    <name evidence="2" type="ORF">SAE01_32490</name>
</gene>
<dbReference type="AlphaFoldDB" id="A0A512BFL8"/>
<sequence>MKKRTAHFPSEAFNKIGQRIIKTLAYAWLFPAFCLNTGCSTVAKNAAKGGAVKQITFTKEVLSEEFIAEGVAVGDVNKDGLVDVLAGAYWFQAPGWVPHEIMKPEKFFFDKGYSDAFISQTMDVNLDGWTDFLRIGFPGKEAFWFENPKGESGYWKKHLIHDAVGNESAGFFDIDKDGRLDLLGGNSSKKQMTWFKAPSSPNDSEWQAFPISGEADLGAEPFSHGLGMGDMNGDGRQDVIITKGWWEAPPDVRQPGWVFHEANLGQAAAQMYAYDFDADGDQDVISSSAHGLGIWWHEQVAEQGGRRWVTHLISDAFTQTHGLALTDMDKDGFPDLVTGMRYFAHMGHDPGELNPPVLYWFGLKPGPKPTWVPHLIDNASGVGVDVVVKDITSDGLKDIIVANKKGVFVFKQNAD</sequence>
<evidence type="ECO:0000313" key="2">
    <source>
        <dbReference type="EMBL" id="GEO10753.1"/>
    </source>
</evidence>
<dbReference type="InterPro" id="IPR013517">
    <property type="entry name" value="FG-GAP"/>
</dbReference>
<proteinExistence type="predicted"/>
<protein>
    <recommendedName>
        <fullName evidence="4">Cysteine protease</fullName>
    </recommendedName>
</protein>
<dbReference type="PANTHER" id="PTHR44103:SF1">
    <property type="entry name" value="PROPROTEIN CONVERTASE P"/>
    <property type="match status" value="1"/>
</dbReference>
<comment type="caution">
    <text evidence="2">The sequence shown here is derived from an EMBL/GenBank/DDBJ whole genome shotgun (WGS) entry which is preliminary data.</text>
</comment>
<keyword evidence="1" id="KW-0732">Signal</keyword>
<dbReference type="Gene3D" id="2.130.10.130">
    <property type="entry name" value="Integrin alpha, N-terminal"/>
    <property type="match status" value="2"/>
</dbReference>
<accession>A0A512BFL8</accession>
<name>A0A512BFL8_9BACT</name>
<evidence type="ECO:0000313" key="3">
    <source>
        <dbReference type="Proteomes" id="UP000321513"/>
    </source>
</evidence>
<dbReference type="Pfam" id="PF13517">
    <property type="entry name" value="FG-GAP_3"/>
    <property type="match status" value="2"/>
</dbReference>
<dbReference type="RefSeq" id="WP_147204872.1">
    <property type="nucleotide sequence ID" value="NZ_BJYT01000013.1"/>
</dbReference>
<keyword evidence="3" id="KW-1185">Reference proteome</keyword>
<evidence type="ECO:0008006" key="4">
    <source>
        <dbReference type="Google" id="ProtNLM"/>
    </source>
</evidence>
<dbReference type="EMBL" id="BJYT01000013">
    <property type="protein sequence ID" value="GEO10753.1"/>
    <property type="molecule type" value="Genomic_DNA"/>
</dbReference>
<dbReference type="PANTHER" id="PTHR44103">
    <property type="entry name" value="PROPROTEIN CONVERTASE P"/>
    <property type="match status" value="1"/>
</dbReference>
<reference evidence="2 3" key="1">
    <citation type="submission" date="2019-07" db="EMBL/GenBank/DDBJ databases">
        <title>Whole genome shotgun sequence of Segetibacter aerophilus NBRC 106135.</title>
        <authorList>
            <person name="Hosoyama A."/>
            <person name="Uohara A."/>
            <person name="Ohji S."/>
            <person name="Ichikawa N."/>
        </authorList>
    </citation>
    <scope>NUCLEOTIDE SEQUENCE [LARGE SCALE GENOMIC DNA]</scope>
    <source>
        <strain evidence="2 3">NBRC 106135</strain>
    </source>
</reference>
<dbReference type="InterPro" id="IPR028994">
    <property type="entry name" value="Integrin_alpha_N"/>
</dbReference>
<organism evidence="2 3">
    <name type="scientific">Segetibacter aerophilus</name>
    <dbReference type="NCBI Taxonomy" id="670293"/>
    <lineage>
        <taxon>Bacteria</taxon>
        <taxon>Pseudomonadati</taxon>
        <taxon>Bacteroidota</taxon>
        <taxon>Chitinophagia</taxon>
        <taxon>Chitinophagales</taxon>
        <taxon>Chitinophagaceae</taxon>
        <taxon>Segetibacter</taxon>
    </lineage>
</organism>
<dbReference type="SUPFAM" id="SSF69318">
    <property type="entry name" value="Integrin alpha N-terminal domain"/>
    <property type="match status" value="1"/>
</dbReference>
<dbReference type="Proteomes" id="UP000321513">
    <property type="component" value="Unassembled WGS sequence"/>
</dbReference>